<organism evidence="2 3">
    <name type="scientific">Jiella pelagia</name>
    <dbReference type="NCBI Taxonomy" id="2986949"/>
    <lineage>
        <taxon>Bacteria</taxon>
        <taxon>Pseudomonadati</taxon>
        <taxon>Pseudomonadota</taxon>
        <taxon>Alphaproteobacteria</taxon>
        <taxon>Hyphomicrobiales</taxon>
        <taxon>Aurantimonadaceae</taxon>
        <taxon>Jiella</taxon>
    </lineage>
</organism>
<dbReference type="Proteomes" id="UP001164020">
    <property type="component" value="Chromosome"/>
</dbReference>
<accession>A0ABY7C0A3</accession>
<evidence type="ECO:0000313" key="2">
    <source>
        <dbReference type="EMBL" id="WAP69509.1"/>
    </source>
</evidence>
<reference evidence="2" key="1">
    <citation type="submission" date="2022-12" db="EMBL/GenBank/DDBJ databases">
        <title>Jiella pelagia sp. nov., isolated from phosphonate enriched culture of Northwest Pacific surface seawater.</title>
        <authorList>
            <person name="Shin D.Y."/>
            <person name="Hwang C.Y."/>
        </authorList>
    </citation>
    <scope>NUCLEOTIDE SEQUENCE</scope>
    <source>
        <strain evidence="2">HL-NP1</strain>
    </source>
</reference>
<feature type="region of interest" description="Disordered" evidence="1">
    <location>
        <begin position="70"/>
        <end position="92"/>
    </location>
</feature>
<name>A0ABY7C0A3_9HYPH</name>
<gene>
    <name evidence="2" type="ORF">OH818_04455</name>
</gene>
<feature type="compositionally biased region" description="Pro residues" evidence="1">
    <location>
        <begin position="75"/>
        <end position="92"/>
    </location>
</feature>
<dbReference type="EMBL" id="CP114029">
    <property type="protein sequence ID" value="WAP69509.1"/>
    <property type="molecule type" value="Genomic_DNA"/>
</dbReference>
<evidence type="ECO:0000313" key="3">
    <source>
        <dbReference type="Proteomes" id="UP001164020"/>
    </source>
</evidence>
<proteinExistence type="predicted"/>
<dbReference type="RefSeq" id="WP_268881946.1">
    <property type="nucleotide sequence ID" value="NZ_CP114029.1"/>
</dbReference>
<keyword evidence="3" id="KW-1185">Reference proteome</keyword>
<evidence type="ECO:0000256" key="1">
    <source>
        <dbReference type="SAM" id="MobiDB-lite"/>
    </source>
</evidence>
<sequence>MILLQPVKEAIWVMLEHETACDDWTDQTVRLTQVCRRAVGPGDRSHRRKAKMAKLYVRFLDWILDRIIGPQEKGPLPPPQPIDGPTGPRPFY</sequence>
<protein>
    <submittedName>
        <fullName evidence="2">Uncharacterized protein</fullName>
    </submittedName>
</protein>